<name>A0AAQ4EAY3_AMBAM</name>
<dbReference type="AlphaFoldDB" id="A0AAQ4EAY3"/>
<feature type="region of interest" description="Disordered" evidence="1">
    <location>
        <begin position="49"/>
        <end position="123"/>
    </location>
</feature>
<dbReference type="Proteomes" id="UP001321473">
    <property type="component" value="Unassembled WGS sequence"/>
</dbReference>
<keyword evidence="3" id="KW-1185">Reference proteome</keyword>
<gene>
    <name evidence="2" type="ORF">V5799_024836</name>
</gene>
<accession>A0AAQ4EAY3</accession>
<proteinExistence type="predicted"/>
<organism evidence="2 3">
    <name type="scientific">Amblyomma americanum</name>
    <name type="common">Lone star tick</name>
    <dbReference type="NCBI Taxonomy" id="6943"/>
    <lineage>
        <taxon>Eukaryota</taxon>
        <taxon>Metazoa</taxon>
        <taxon>Ecdysozoa</taxon>
        <taxon>Arthropoda</taxon>
        <taxon>Chelicerata</taxon>
        <taxon>Arachnida</taxon>
        <taxon>Acari</taxon>
        <taxon>Parasitiformes</taxon>
        <taxon>Ixodida</taxon>
        <taxon>Ixodoidea</taxon>
        <taxon>Ixodidae</taxon>
        <taxon>Amblyomminae</taxon>
        <taxon>Amblyomma</taxon>
    </lineage>
</organism>
<evidence type="ECO:0000313" key="2">
    <source>
        <dbReference type="EMBL" id="KAK8771921.1"/>
    </source>
</evidence>
<reference evidence="2 3" key="1">
    <citation type="journal article" date="2023" name="Arcadia Sci">
        <title>De novo assembly of a long-read Amblyomma americanum tick genome.</title>
        <authorList>
            <person name="Chou S."/>
            <person name="Poskanzer K.E."/>
            <person name="Rollins M."/>
            <person name="Thuy-Boun P.S."/>
        </authorList>
    </citation>
    <scope>NUCLEOTIDE SEQUENCE [LARGE SCALE GENOMIC DNA]</scope>
    <source>
        <strain evidence="2">F_SG_1</strain>
        <tissue evidence="2">Salivary glands</tissue>
    </source>
</reference>
<dbReference type="EMBL" id="JARKHS020019105">
    <property type="protein sequence ID" value="KAK8771921.1"/>
    <property type="molecule type" value="Genomic_DNA"/>
</dbReference>
<evidence type="ECO:0000256" key="1">
    <source>
        <dbReference type="SAM" id="MobiDB-lite"/>
    </source>
</evidence>
<sequence>MRANTCLRALMHRRNCCWSEHGDPCTSIGLTTRGNGLAGNGQGVFATSRCHGPMQEPSRDRGSTEAAVQRSSTLAGRKRLAPATPQIMQLGTEDSLRLRQLDPVVGPSPPGPIRPVMRHLAPT</sequence>
<evidence type="ECO:0000313" key="3">
    <source>
        <dbReference type="Proteomes" id="UP001321473"/>
    </source>
</evidence>
<comment type="caution">
    <text evidence="2">The sequence shown here is derived from an EMBL/GenBank/DDBJ whole genome shotgun (WGS) entry which is preliminary data.</text>
</comment>
<protein>
    <submittedName>
        <fullName evidence="2">Uncharacterized protein</fullName>
    </submittedName>
</protein>